<comment type="caution">
    <text evidence="2">The sequence shown here is derived from an EMBL/GenBank/DDBJ whole genome shotgun (WGS) entry which is preliminary data.</text>
</comment>
<dbReference type="AlphaFoldDB" id="M2V424"/>
<name>M2V424_STUST</name>
<dbReference type="InterPro" id="IPR051783">
    <property type="entry name" value="NAD(P)-dependent_oxidoreduct"/>
</dbReference>
<protein>
    <submittedName>
        <fullName evidence="2">NAD-dependent epimerase/dehydratase</fullName>
    </submittedName>
</protein>
<feature type="domain" description="NAD-dependent epimerase/dehydratase" evidence="1">
    <location>
        <begin position="46"/>
        <end position="267"/>
    </location>
</feature>
<dbReference type="Pfam" id="PF01370">
    <property type="entry name" value="Epimerase"/>
    <property type="match status" value="1"/>
</dbReference>
<dbReference type="GO" id="GO:0005737">
    <property type="term" value="C:cytoplasm"/>
    <property type="evidence" value="ECO:0007669"/>
    <property type="project" value="TreeGrafter"/>
</dbReference>
<organism evidence="2 3">
    <name type="scientific">Stutzerimonas stutzeri NF13</name>
    <dbReference type="NCBI Taxonomy" id="1212548"/>
    <lineage>
        <taxon>Bacteria</taxon>
        <taxon>Pseudomonadati</taxon>
        <taxon>Pseudomonadota</taxon>
        <taxon>Gammaproteobacteria</taxon>
        <taxon>Pseudomonadales</taxon>
        <taxon>Pseudomonadaceae</taxon>
        <taxon>Stutzerimonas</taxon>
    </lineage>
</organism>
<proteinExistence type="predicted"/>
<dbReference type="Gene3D" id="3.40.50.720">
    <property type="entry name" value="NAD(P)-binding Rossmann-like Domain"/>
    <property type="match status" value="1"/>
</dbReference>
<dbReference type="eggNOG" id="COG0451">
    <property type="taxonomic scope" value="Bacteria"/>
</dbReference>
<dbReference type="PATRIC" id="fig|1212548.4.peg.1627"/>
<reference evidence="2 3" key="1">
    <citation type="journal article" date="2013" name="Genome Announc.">
        <title>Draft Genome of Pseudomonas stutzeri Strain NF13, a Nitrogen Fixer Isolated from the Galapagos Rift Hydrothermal Vent.</title>
        <authorList>
            <person name="Pena A."/>
            <person name="Busquets A."/>
            <person name="Gomila M."/>
            <person name="Mayol J."/>
            <person name="Bosch R."/>
            <person name="Nogales B."/>
            <person name="Garcia-Valdes E."/>
            <person name="Bennasar A."/>
            <person name="Lalucat J."/>
        </authorList>
    </citation>
    <scope>NUCLEOTIDE SEQUENCE [LARGE SCALE GENOMIC DNA]</scope>
    <source>
        <strain evidence="2 3">NF13</strain>
    </source>
</reference>
<evidence type="ECO:0000313" key="2">
    <source>
        <dbReference type="EMBL" id="EME00562.1"/>
    </source>
</evidence>
<evidence type="ECO:0000259" key="1">
    <source>
        <dbReference type="Pfam" id="PF01370"/>
    </source>
</evidence>
<dbReference type="InterPro" id="IPR036291">
    <property type="entry name" value="NAD(P)-bd_dom_sf"/>
</dbReference>
<dbReference type="SUPFAM" id="SSF51735">
    <property type="entry name" value="NAD(P)-binding Rossmann-fold domains"/>
    <property type="match status" value="1"/>
</dbReference>
<dbReference type="CDD" id="cd05232">
    <property type="entry name" value="UDP_G4E_4_SDR_e"/>
    <property type="match status" value="1"/>
</dbReference>
<dbReference type="InterPro" id="IPR001509">
    <property type="entry name" value="Epimerase_deHydtase"/>
</dbReference>
<dbReference type="EMBL" id="AOBS01000039">
    <property type="protein sequence ID" value="EME00562.1"/>
    <property type="molecule type" value="Genomic_DNA"/>
</dbReference>
<accession>M2V424</accession>
<evidence type="ECO:0000313" key="3">
    <source>
        <dbReference type="Proteomes" id="UP000011700"/>
    </source>
</evidence>
<dbReference type="PANTHER" id="PTHR48079:SF6">
    <property type="entry name" value="NAD(P)-BINDING DOMAIN-CONTAINING PROTEIN-RELATED"/>
    <property type="match status" value="1"/>
</dbReference>
<dbReference type="GO" id="GO:0004029">
    <property type="term" value="F:aldehyde dehydrogenase (NAD+) activity"/>
    <property type="evidence" value="ECO:0007669"/>
    <property type="project" value="TreeGrafter"/>
</dbReference>
<dbReference type="PANTHER" id="PTHR48079">
    <property type="entry name" value="PROTEIN YEEZ"/>
    <property type="match status" value="1"/>
</dbReference>
<sequence>MVEFKIANDVPLSNRLRLKLTRNASLKRDCTHNDWSAWRFAISRRILLTGATGFVGQALLAELARQELAIVATSRQAQQLAGAERCIQMNDLNDDTDWQQALLGIDVVIHAAARVHVLHDQAADPLAGFRRANVDGTLALARQAAEAGVRRFVFISSIKVSGEQTCSGTPFRADDVPRPIDPYGISKLEAEVSLLALAAETGMEVVVVRPPLVYGPGVKGNFASMIKLVEKGLPLPLGAIHNKRSLVGINNLIDLLVRCLNHPAAANQVFLVSDGQDLSTTELLLGVAEAMGKPARLIPVPAGMLQFGAKLLGKKAMAQRLLGSLQVDISKTRELLGWTPPYTVEEGLRNCFESSNRLATR</sequence>
<gene>
    <name evidence="2" type="ORF">B381_08389</name>
</gene>
<dbReference type="Proteomes" id="UP000011700">
    <property type="component" value="Unassembled WGS sequence"/>
</dbReference>